<dbReference type="Proteomes" id="UP000008068">
    <property type="component" value="Unassembled WGS sequence"/>
</dbReference>
<dbReference type="FunCoup" id="G0NUC5">
    <property type="interactions" value="1053"/>
</dbReference>
<dbReference type="PANTHER" id="PTHR21503">
    <property type="entry name" value="F-BOX-CONTAINING HYPOTHETICAL PROTEIN C.ELEGANS"/>
    <property type="match status" value="1"/>
</dbReference>
<gene>
    <name evidence="2" type="ORF">CAEBREN_17749</name>
</gene>
<dbReference type="HOGENOM" id="CLU_075148_0_0_1"/>
<dbReference type="InterPro" id="IPR012885">
    <property type="entry name" value="F-box_Sdz-33"/>
</dbReference>
<evidence type="ECO:0000259" key="1">
    <source>
        <dbReference type="Pfam" id="PF07735"/>
    </source>
</evidence>
<sequence>MVFYALKLPQVALGQVLRGFDSSDLFEMHHCSIETSRVLRQFEKQNKTMKVRVDFFRNCVKVEGVHNYHVLDAEEDRTGLQIIPRTFDGTVVPTTMFDKFTIVTYWPKDEEVEGTKKIATEMIRSLALGQLKDVYISVQPKAQEIVEWVQNMQVKMESFCLCGTSLENKDALADLVFSDEFFRKVNKNYTCLLKPSPDYSPKNMEWDGHCITNCHLALHHTHWFTLEHLKLFNSESIDLYRSILSSADINKYMKLWKEGFYTRLSRLFVSLVSLDGKEFNMQEIIAGIADQSEVRVDENGNQTIELKRRDKNAELFVKQTKKEITFSVKDIPYIPIA</sequence>
<organism evidence="3">
    <name type="scientific">Caenorhabditis brenneri</name>
    <name type="common">Nematode worm</name>
    <dbReference type="NCBI Taxonomy" id="135651"/>
    <lineage>
        <taxon>Eukaryota</taxon>
        <taxon>Metazoa</taxon>
        <taxon>Ecdysozoa</taxon>
        <taxon>Nematoda</taxon>
        <taxon>Chromadorea</taxon>
        <taxon>Rhabditida</taxon>
        <taxon>Rhabditina</taxon>
        <taxon>Rhabditomorpha</taxon>
        <taxon>Rhabditoidea</taxon>
        <taxon>Rhabditidae</taxon>
        <taxon>Peloderinae</taxon>
        <taxon>Caenorhabditis</taxon>
    </lineage>
</organism>
<dbReference type="InParanoid" id="G0NUC5"/>
<dbReference type="OrthoDB" id="5869121at2759"/>
<dbReference type="Pfam" id="PF07735">
    <property type="entry name" value="FBA_2"/>
    <property type="match status" value="1"/>
</dbReference>
<name>G0NUC5_CAEBE</name>
<dbReference type="eggNOG" id="ENOG502THKE">
    <property type="taxonomic scope" value="Eukaryota"/>
</dbReference>
<dbReference type="STRING" id="135651.G0NUC5"/>
<evidence type="ECO:0000313" key="3">
    <source>
        <dbReference type="Proteomes" id="UP000008068"/>
    </source>
</evidence>
<dbReference type="PANTHER" id="PTHR21503:SF48">
    <property type="entry name" value="F-BOX ASSOCIATED DOMAIN-CONTAINING PROTEIN-RELATED"/>
    <property type="match status" value="1"/>
</dbReference>
<protein>
    <recommendedName>
        <fullName evidence="1">Sdz-33 F-box domain-containing protein</fullName>
    </recommendedName>
</protein>
<accession>G0NUC5</accession>
<reference evidence="3" key="1">
    <citation type="submission" date="2011-07" db="EMBL/GenBank/DDBJ databases">
        <authorList>
            <consortium name="Caenorhabditis brenneri Sequencing and Analysis Consortium"/>
            <person name="Wilson R.K."/>
        </authorList>
    </citation>
    <scope>NUCLEOTIDE SEQUENCE [LARGE SCALE GENOMIC DNA]</scope>
    <source>
        <strain evidence="3">PB2801</strain>
    </source>
</reference>
<feature type="domain" description="Sdz-33 F-box" evidence="1">
    <location>
        <begin position="215"/>
        <end position="267"/>
    </location>
</feature>
<dbReference type="EMBL" id="GL379949">
    <property type="protein sequence ID" value="EGT37751.1"/>
    <property type="molecule type" value="Genomic_DNA"/>
</dbReference>
<dbReference type="AlphaFoldDB" id="G0NUC5"/>
<proteinExistence type="predicted"/>
<evidence type="ECO:0000313" key="2">
    <source>
        <dbReference type="EMBL" id="EGT37751.1"/>
    </source>
</evidence>
<keyword evidence="3" id="KW-1185">Reference proteome</keyword>